<feature type="domain" description="Glycoside hydrolase 35 catalytic" evidence="3">
    <location>
        <begin position="18"/>
        <end position="256"/>
    </location>
</feature>
<keyword evidence="4" id="KW-0378">Hydrolase</keyword>
<protein>
    <submittedName>
        <fullName evidence="4">Beta-galactosidase</fullName>
        <ecNumber evidence="4">3.2.1.23</ecNumber>
    </submittedName>
</protein>
<gene>
    <name evidence="4" type="ORF">I8J30_28435</name>
</gene>
<evidence type="ECO:0000259" key="3">
    <source>
        <dbReference type="Pfam" id="PF01301"/>
    </source>
</evidence>
<comment type="similarity">
    <text evidence="1 2">Belongs to the glycosyl hydrolase 35 family.</text>
</comment>
<name>A0ABS5CL72_9BACL</name>
<keyword evidence="5" id="KW-1185">Reference proteome</keyword>
<dbReference type="SUPFAM" id="SSF49785">
    <property type="entry name" value="Galactose-binding domain-like"/>
    <property type="match status" value="1"/>
</dbReference>
<dbReference type="EC" id="3.2.1.23" evidence="4"/>
<dbReference type="InterPro" id="IPR017853">
    <property type="entry name" value="GH"/>
</dbReference>
<dbReference type="InterPro" id="IPR001944">
    <property type="entry name" value="Glycoside_Hdrlase_35"/>
</dbReference>
<proteinExistence type="inferred from homology"/>
<dbReference type="GO" id="GO:0004565">
    <property type="term" value="F:beta-galactosidase activity"/>
    <property type="evidence" value="ECO:0007669"/>
    <property type="project" value="UniProtKB-EC"/>
</dbReference>
<dbReference type="RefSeq" id="WP_210663867.1">
    <property type="nucleotide sequence ID" value="NZ_JAGKSP010000020.1"/>
</dbReference>
<dbReference type="Gene3D" id="2.60.120.260">
    <property type="entry name" value="Galactose-binding domain-like"/>
    <property type="match status" value="3"/>
</dbReference>
<comment type="caution">
    <text evidence="4">The sequence shown here is derived from an EMBL/GenBank/DDBJ whole genome shotgun (WGS) entry which is preliminary data.</text>
</comment>
<keyword evidence="4" id="KW-0326">Glycosidase</keyword>
<reference evidence="4 5" key="1">
    <citation type="submission" date="2021-04" db="EMBL/GenBank/DDBJ databases">
        <title>Paenibacillus sp. DLE-14 whole genome sequence.</title>
        <authorList>
            <person name="Ham Y.J."/>
        </authorList>
    </citation>
    <scope>NUCLEOTIDE SEQUENCE [LARGE SCALE GENOMIC DNA]</scope>
    <source>
        <strain evidence="4 5">DLE-14</strain>
    </source>
</reference>
<evidence type="ECO:0000256" key="2">
    <source>
        <dbReference type="RuleBase" id="RU003679"/>
    </source>
</evidence>
<dbReference type="Gene3D" id="3.20.20.80">
    <property type="entry name" value="Glycosidases"/>
    <property type="match status" value="1"/>
</dbReference>
<dbReference type="Pfam" id="PF01301">
    <property type="entry name" value="Glyco_hydro_35"/>
    <property type="match status" value="1"/>
</dbReference>
<dbReference type="SUPFAM" id="SSF51445">
    <property type="entry name" value="(Trans)glycosidases"/>
    <property type="match status" value="1"/>
</dbReference>
<evidence type="ECO:0000313" key="4">
    <source>
        <dbReference type="EMBL" id="MBP3966617.1"/>
    </source>
</evidence>
<dbReference type="EMBL" id="JAGKSP010000020">
    <property type="protein sequence ID" value="MBP3966617.1"/>
    <property type="molecule type" value="Genomic_DNA"/>
</dbReference>
<sequence>MNMDMKTSSALQLSSSALRIGGQAEIILCASLFYFRNPRAHWRERMEQVKAFGYNAIDVYFPWNFHELEEGSWDFSGERDVEAFLQMAADVGLWIVARPGPYICSEWDGGALPAYLFAKPDMVIRSTDSNYLQAVEKWFDRILPLLAKYEQQRGGSIICVQLENELDFYDCPDPKGYIAALRDMAVSRGIRVPLIACAGQGGLYEASGLVEGVAPTCNFYPNDKDPEFEYKVTSYEQRLAQQDLPLLVTETNRSHFLLRRLLSCGAKLLGPYLQVSGTNFGFTNGTNNWGNPLALMTSDYDFYGMISPEGHIRKEAYEGRLMRRVLTAYGSSLAEAQTAPAADIVTARRLVDPADAAAPGTLVQRQLKLAQGGHLLFVANVGEQEEVVQLELQGTGGDSLIPQASKLRTIPARCEMLPIGVPMSGWGIDGVLRYSTAELTDVHREAAKTVIVFHSEYEGEIALNLKQPAVRIEEQGIAASATGEDGGYRFVFQAVTGTIASCTIELSDGTELELIGLARADALLMNAIQAGGEITIGRPIEYDLTPRELSIDWSLKEVTPQASMSAQPAAALPAADFLEHSGIYRGYAWYEAESGIDTAEQTVQGILVQNGSDMISLYAGDRYLGTITPGGGSRFIRSSHIGGAGSKLTARAEIWGHTNFDDPRLPALRLDSMKGLTGLVSITGVKPLLHWRMLRVKSRTLQPELLESNYDDQAWAICTFGGWLSPDHPSSEYYRKTFTASDSADSWTLHFKGIQALAQVFVNGASIGTVHPFDPYLDISQHVQPGDEVQVTVFLERVLGLGAGEVIVYEGNAARSWQLSAADEAGLLAHAEASEQGAAPTMLPVTMEAGSVSWLYGNLPPEARANGWRVYVKGSGMKATVYFGGVIVGRLWTAGGESRPAMSGGSQDSFFLPAPWIAEGDNKLFILLEAVEAGAASQLESLTFVPAGVQL</sequence>
<dbReference type="PRINTS" id="PR00742">
    <property type="entry name" value="GLHYDRLASE35"/>
</dbReference>
<dbReference type="Proteomes" id="UP000673394">
    <property type="component" value="Unassembled WGS sequence"/>
</dbReference>
<dbReference type="PANTHER" id="PTHR23421">
    <property type="entry name" value="BETA-GALACTOSIDASE RELATED"/>
    <property type="match status" value="1"/>
</dbReference>
<evidence type="ECO:0000256" key="1">
    <source>
        <dbReference type="ARBA" id="ARBA00009809"/>
    </source>
</evidence>
<dbReference type="InterPro" id="IPR031330">
    <property type="entry name" value="Gly_Hdrlase_35_cat"/>
</dbReference>
<accession>A0ABS5CL72</accession>
<organism evidence="4 5">
    <name type="scientific">Paenibacillus lignilyticus</name>
    <dbReference type="NCBI Taxonomy" id="1172615"/>
    <lineage>
        <taxon>Bacteria</taxon>
        <taxon>Bacillati</taxon>
        <taxon>Bacillota</taxon>
        <taxon>Bacilli</taxon>
        <taxon>Bacillales</taxon>
        <taxon>Paenibacillaceae</taxon>
        <taxon>Paenibacillus</taxon>
    </lineage>
</organism>
<evidence type="ECO:0000313" key="5">
    <source>
        <dbReference type="Proteomes" id="UP000673394"/>
    </source>
</evidence>
<dbReference type="InterPro" id="IPR008979">
    <property type="entry name" value="Galactose-bd-like_sf"/>
</dbReference>